<feature type="compositionally biased region" description="Basic and acidic residues" evidence="1">
    <location>
        <begin position="40"/>
        <end position="65"/>
    </location>
</feature>
<dbReference type="SUPFAM" id="SSF160574">
    <property type="entry name" value="BT0923-like"/>
    <property type="match status" value="1"/>
</dbReference>
<evidence type="ECO:0000259" key="2">
    <source>
        <dbReference type="Pfam" id="PF11396"/>
    </source>
</evidence>
<sequence>MKKSTMGSVFQGMGKSLVMIAGLVMVLTACQTKAQGQVPDEVKASFESKYPGENDPDWKKDSNGNYESKFKKDGKHYRADFSPNGDWIETEQSIDKDDLPKIVRDLIKEQFDDYEIVEIEKVDHHSKGVFYDVEFKRDGEKKDIEFTADGRRLN</sequence>
<dbReference type="EMBL" id="JBEWYP010000005">
    <property type="protein sequence ID" value="MET7029734.1"/>
    <property type="molecule type" value="Genomic_DNA"/>
</dbReference>
<comment type="caution">
    <text evidence="3">The sequence shown here is derived from an EMBL/GenBank/DDBJ whole genome shotgun (WGS) entry which is preliminary data.</text>
</comment>
<gene>
    <name evidence="3" type="ORF">ABXZ32_10015</name>
</gene>
<evidence type="ECO:0000256" key="1">
    <source>
        <dbReference type="SAM" id="MobiDB-lite"/>
    </source>
</evidence>
<dbReference type="InterPro" id="IPR021533">
    <property type="entry name" value="PepSY-like"/>
</dbReference>
<feature type="region of interest" description="Disordered" evidence="1">
    <location>
        <begin position="38"/>
        <end position="65"/>
    </location>
</feature>
<protein>
    <submittedName>
        <fullName evidence="3">PepSY-like domain-containing protein</fullName>
    </submittedName>
</protein>
<accession>A0ABV2TWT9</accession>
<dbReference type="Gene3D" id="3.10.450.360">
    <property type="match status" value="1"/>
</dbReference>
<dbReference type="Proteomes" id="UP001549773">
    <property type="component" value="Unassembled WGS sequence"/>
</dbReference>
<feature type="domain" description="Putative beta-lactamase-inhibitor-like PepSY-like" evidence="2">
    <location>
        <begin position="66"/>
        <end position="148"/>
    </location>
</feature>
<dbReference type="PROSITE" id="PS51257">
    <property type="entry name" value="PROKAR_LIPOPROTEIN"/>
    <property type="match status" value="1"/>
</dbReference>
<dbReference type="RefSeq" id="WP_354618545.1">
    <property type="nucleotide sequence ID" value="NZ_JBEWYP010000005.1"/>
</dbReference>
<reference evidence="3 4" key="1">
    <citation type="submission" date="2024-07" db="EMBL/GenBank/DDBJ databases">
        <title>The genome sequence of type strain Sediminicola luteus GDMCC 1.2596T.</title>
        <authorList>
            <person name="Liu Y."/>
        </authorList>
    </citation>
    <scope>NUCLEOTIDE SEQUENCE [LARGE SCALE GENOMIC DNA]</scope>
    <source>
        <strain evidence="3 4">GDMCC 1.2596</strain>
    </source>
</reference>
<organism evidence="3 4">
    <name type="scientific">Sediminicola luteus</name>
    <dbReference type="NCBI Taxonomy" id="319238"/>
    <lineage>
        <taxon>Bacteria</taxon>
        <taxon>Pseudomonadati</taxon>
        <taxon>Bacteroidota</taxon>
        <taxon>Flavobacteriia</taxon>
        <taxon>Flavobacteriales</taxon>
        <taxon>Flavobacteriaceae</taxon>
        <taxon>Sediminicola</taxon>
    </lineage>
</organism>
<proteinExistence type="predicted"/>
<keyword evidence="4" id="KW-1185">Reference proteome</keyword>
<dbReference type="Pfam" id="PF11396">
    <property type="entry name" value="PepSY_like"/>
    <property type="match status" value="1"/>
</dbReference>
<evidence type="ECO:0000313" key="3">
    <source>
        <dbReference type="EMBL" id="MET7029734.1"/>
    </source>
</evidence>
<evidence type="ECO:0000313" key="4">
    <source>
        <dbReference type="Proteomes" id="UP001549773"/>
    </source>
</evidence>
<name>A0ABV2TWT9_9FLAO</name>